<feature type="transmembrane region" description="Helical" evidence="1">
    <location>
        <begin position="175"/>
        <end position="197"/>
    </location>
</feature>
<dbReference type="OrthoDB" id="7165334at2"/>
<dbReference type="Proteomes" id="UP000053235">
    <property type="component" value="Unassembled WGS sequence"/>
</dbReference>
<gene>
    <name evidence="3" type="ORF">LAX5112_01957</name>
</gene>
<keyword evidence="1" id="KW-0472">Membrane</keyword>
<proteinExistence type="predicted"/>
<sequence length="292" mass="30606">MDHPGNSRAIAAMLIAMAGFILNDTLVKMASDAVPLGQIILVRGLICIAALGVAGAVTGLFHNARVLAHPAVLVRALAETAATMLYLTALFQLPIANATAILQVLPLVVTAAAAVFLKDAVGWRRWSAILVGLIGVLLIIRPGLDGFNAFSLLALAGVGCMALRDLATRQLPKDVPTLGVALVSFVAVTLLGTLLTVQSGWTDLSLVEYGYLGGAAVFVLVGYVFIILAMRLGDIAVVAPFRYTIVVWAILLGYLVWGDIPDGITLVGIAIVIASGTYSFFRERKAGAAETR</sequence>
<organism evidence="3 4">
    <name type="scientific">Roseibium alexandrii</name>
    <dbReference type="NCBI Taxonomy" id="388408"/>
    <lineage>
        <taxon>Bacteria</taxon>
        <taxon>Pseudomonadati</taxon>
        <taxon>Pseudomonadota</taxon>
        <taxon>Alphaproteobacteria</taxon>
        <taxon>Hyphomicrobiales</taxon>
        <taxon>Stappiaceae</taxon>
        <taxon>Roseibium</taxon>
    </lineage>
</organism>
<dbReference type="PANTHER" id="PTHR22911">
    <property type="entry name" value="ACYL-MALONYL CONDENSING ENZYME-RELATED"/>
    <property type="match status" value="1"/>
</dbReference>
<dbReference type="InterPro" id="IPR037185">
    <property type="entry name" value="EmrE-like"/>
</dbReference>
<dbReference type="STRING" id="388408.LAX5112_01957"/>
<keyword evidence="4" id="KW-1185">Reference proteome</keyword>
<dbReference type="PANTHER" id="PTHR22911:SF135">
    <property type="entry name" value="BLR4310 PROTEIN"/>
    <property type="match status" value="1"/>
</dbReference>
<dbReference type="GO" id="GO:0016020">
    <property type="term" value="C:membrane"/>
    <property type="evidence" value="ECO:0007669"/>
    <property type="project" value="InterPro"/>
</dbReference>
<dbReference type="RefSeq" id="WP_055671639.1">
    <property type="nucleotide sequence ID" value="NZ_CXWD01000006.1"/>
</dbReference>
<feature type="transmembrane region" description="Helical" evidence="1">
    <location>
        <begin position="146"/>
        <end position="163"/>
    </location>
</feature>
<feature type="transmembrane region" description="Helical" evidence="1">
    <location>
        <begin position="9"/>
        <end position="27"/>
    </location>
</feature>
<accession>A0A0M7A2B0</accession>
<dbReference type="InterPro" id="IPR000620">
    <property type="entry name" value="EamA_dom"/>
</dbReference>
<feature type="transmembrane region" description="Helical" evidence="1">
    <location>
        <begin position="235"/>
        <end position="257"/>
    </location>
</feature>
<evidence type="ECO:0000313" key="3">
    <source>
        <dbReference type="EMBL" id="CTQ68979.1"/>
    </source>
</evidence>
<feature type="domain" description="EamA" evidence="2">
    <location>
        <begin position="152"/>
        <end position="275"/>
    </location>
</feature>
<reference evidence="4" key="1">
    <citation type="submission" date="2015-07" db="EMBL/GenBank/DDBJ databases">
        <authorList>
            <person name="Rodrigo-Torres Lidia"/>
            <person name="Arahal R.David."/>
        </authorList>
    </citation>
    <scope>NUCLEOTIDE SEQUENCE [LARGE SCALE GENOMIC DNA]</scope>
    <source>
        <strain evidence="4">CECT 5112</strain>
    </source>
</reference>
<dbReference type="AlphaFoldDB" id="A0A0M7A2B0"/>
<protein>
    <submittedName>
        <fullName evidence="3">Carboxylate/amino acid/amine transporter</fullName>
    </submittedName>
</protein>
<feature type="domain" description="EamA" evidence="2">
    <location>
        <begin position="9"/>
        <end position="140"/>
    </location>
</feature>
<evidence type="ECO:0000259" key="2">
    <source>
        <dbReference type="Pfam" id="PF00892"/>
    </source>
</evidence>
<dbReference type="EMBL" id="CXWD01000006">
    <property type="protein sequence ID" value="CTQ68979.1"/>
    <property type="molecule type" value="Genomic_DNA"/>
</dbReference>
<keyword evidence="1" id="KW-0812">Transmembrane</keyword>
<dbReference type="SUPFAM" id="SSF103481">
    <property type="entry name" value="Multidrug resistance efflux transporter EmrE"/>
    <property type="match status" value="2"/>
</dbReference>
<keyword evidence="1" id="KW-1133">Transmembrane helix</keyword>
<feature type="transmembrane region" description="Helical" evidence="1">
    <location>
        <begin position="263"/>
        <end position="281"/>
    </location>
</feature>
<feature type="transmembrane region" description="Helical" evidence="1">
    <location>
        <begin position="95"/>
        <end position="116"/>
    </location>
</feature>
<name>A0A0M7A2B0_9HYPH</name>
<feature type="transmembrane region" description="Helical" evidence="1">
    <location>
        <begin position="123"/>
        <end position="140"/>
    </location>
</feature>
<evidence type="ECO:0000313" key="4">
    <source>
        <dbReference type="Proteomes" id="UP000053235"/>
    </source>
</evidence>
<feature type="transmembrane region" description="Helical" evidence="1">
    <location>
        <begin position="209"/>
        <end position="228"/>
    </location>
</feature>
<feature type="transmembrane region" description="Helical" evidence="1">
    <location>
        <begin position="39"/>
        <end position="60"/>
    </location>
</feature>
<evidence type="ECO:0000256" key="1">
    <source>
        <dbReference type="SAM" id="Phobius"/>
    </source>
</evidence>
<dbReference type="Pfam" id="PF00892">
    <property type="entry name" value="EamA"/>
    <property type="match status" value="2"/>
</dbReference>